<evidence type="ECO:0000313" key="2">
    <source>
        <dbReference type="EMBL" id="KAL3667176.1"/>
    </source>
</evidence>
<reference evidence="2 3" key="1">
    <citation type="submission" date="2024-09" db="EMBL/GenBank/DDBJ databases">
        <title>Genome sequencing and assembly of Phytophthora oleae, isolate VK10A, causative agent of rot of olive drupes.</title>
        <authorList>
            <person name="Conti Taguali S."/>
            <person name="Riolo M."/>
            <person name="La Spada F."/>
            <person name="Cacciola S.O."/>
            <person name="Dionisio G."/>
        </authorList>
    </citation>
    <scope>NUCLEOTIDE SEQUENCE [LARGE SCALE GENOMIC DNA]</scope>
    <source>
        <strain evidence="2 3">VK10A</strain>
    </source>
</reference>
<protein>
    <recommendedName>
        <fullName evidence="1">Rab-GAP TBC domain-containing protein</fullName>
    </recommendedName>
</protein>
<evidence type="ECO:0000313" key="3">
    <source>
        <dbReference type="Proteomes" id="UP001632037"/>
    </source>
</evidence>
<name>A0ABD3FL61_9STRA</name>
<dbReference type="SUPFAM" id="SSF47923">
    <property type="entry name" value="Ypt/Rab-GAP domain of gyp1p"/>
    <property type="match status" value="1"/>
</dbReference>
<keyword evidence="3" id="KW-1185">Reference proteome</keyword>
<dbReference type="PANTHER" id="PTHR16110:SF1">
    <property type="entry name" value="TBC1 DOMAIN FAMILY MEMBER 19"/>
    <property type="match status" value="1"/>
</dbReference>
<comment type="caution">
    <text evidence="2">The sequence shown here is derived from an EMBL/GenBank/DDBJ whole genome shotgun (WGS) entry which is preliminary data.</text>
</comment>
<gene>
    <name evidence="2" type="ORF">V7S43_008112</name>
</gene>
<dbReference type="Proteomes" id="UP001632037">
    <property type="component" value="Unassembled WGS sequence"/>
</dbReference>
<dbReference type="PROSITE" id="PS50086">
    <property type="entry name" value="TBC_RABGAP"/>
    <property type="match status" value="1"/>
</dbReference>
<dbReference type="InterPro" id="IPR035969">
    <property type="entry name" value="Rab-GAP_TBC_sf"/>
</dbReference>
<dbReference type="PANTHER" id="PTHR16110">
    <property type="entry name" value="TBC1 DOMAIN FAMILY MEMBER 19"/>
    <property type="match status" value="1"/>
</dbReference>
<dbReference type="InterPro" id="IPR000195">
    <property type="entry name" value="Rab-GAP-TBC_dom"/>
</dbReference>
<proteinExistence type="predicted"/>
<accession>A0ABD3FL61</accession>
<feature type="domain" description="Rab-GAP TBC" evidence="1">
    <location>
        <begin position="289"/>
        <end position="515"/>
    </location>
</feature>
<dbReference type="InterPro" id="IPR042507">
    <property type="entry name" value="TBC1D19"/>
</dbReference>
<dbReference type="Gene3D" id="1.10.472.80">
    <property type="entry name" value="Ypt/Rab-GAP domain of gyp1p, domain 3"/>
    <property type="match status" value="1"/>
</dbReference>
<organism evidence="2 3">
    <name type="scientific">Phytophthora oleae</name>
    <dbReference type="NCBI Taxonomy" id="2107226"/>
    <lineage>
        <taxon>Eukaryota</taxon>
        <taxon>Sar</taxon>
        <taxon>Stramenopiles</taxon>
        <taxon>Oomycota</taxon>
        <taxon>Peronosporomycetes</taxon>
        <taxon>Peronosporales</taxon>
        <taxon>Peronosporaceae</taxon>
        <taxon>Phytophthora</taxon>
    </lineage>
</organism>
<dbReference type="AlphaFoldDB" id="A0ABD3FL61"/>
<dbReference type="Pfam" id="PF00566">
    <property type="entry name" value="RabGAP-TBC"/>
    <property type="match status" value="1"/>
</dbReference>
<sequence length="568" mass="64126">MAMLYGEATALEERARLLTEQLMALDQVKEWKRAIQKELAQPEYPANQVQSLRTSTPLENPLLHCLMEKMGLMGCLKRTVIDLHCEAMQTAAAASKKQPKHPTDDGLLLPGERTMYGCNLDVVRAARDHWEKITSDEMLRVVSELKRPIVAPKAKMETTPYDDGQVDVPTSDAEDVKPAKQNRILATRFLYDGNDLLRSLQAIEPSNRIREPITTFTDTWGTIKLQLYSPPFSEYRRLFSELAPECGQIGLDELFPAQRNAFLGEKNRVGDLVLAHQSVSMARQYSKTGCPVSLRPQIWRQILSVPVTAQDRSYFEHLTSQAALWTYLTDGMYLLDLQQTIDSSDYFVFQDHLESVLMAFTRDTYVKGHALQVNGAVTCAGIPPTDDLQPHKAADTTENRVPPNGVLPFSGLVMYMAPLAYVYADPVELYYVFRELYVKYWSKLNAIRSERGTILPLCKLFEDLVVRSSLAAVFHLINIGLKPLDIAFPWIQSAFSGVLGIDQVLLLWDRIIGYDSLELVAIFAAALFHFRAGELELVNTREEADDLFAELIDIPVVTLLQDYLFGLQ</sequence>
<dbReference type="EMBL" id="JBIMZQ010000015">
    <property type="protein sequence ID" value="KAL3667176.1"/>
    <property type="molecule type" value="Genomic_DNA"/>
</dbReference>
<evidence type="ECO:0000259" key="1">
    <source>
        <dbReference type="PROSITE" id="PS50086"/>
    </source>
</evidence>